<dbReference type="GO" id="GO:0005227">
    <property type="term" value="F:calcium-activated cation channel activity"/>
    <property type="evidence" value="ECO:0007669"/>
    <property type="project" value="InterPro"/>
</dbReference>
<dbReference type="PANTHER" id="PTHR13018">
    <property type="entry name" value="PROBABLE MEMBRANE PROTEIN DUF221-RELATED"/>
    <property type="match status" value="1"/>
</dbReference>
<proteinExistence type="inferred from homology"/>
<feature type="transmembrane region" description="Helical" evidence="8">
    <location>
        <begin position="110"/>
        <end position="136"/>
    </location>
</feature>
<feature type="transmembrane region" description="Helical" evidence="8">
    <location>
        <begin position="925"/>
        <end position="951"/>
    </location>
</feature>
<feature type="compositionally biased region" description="Low complexity" evidence="7">
    <location>
        <begin position="314"/>
        <end position="327"/>
    </location>
</feature>
<dbReference type="Pfam" id="PF13967">
    <property type="entry name" value="RSN1_TM"/>
    <property type="match status" value="1"/>
</dbReference>
<comment type="similarity">
    <text evidence="2">Belongs to the CSC1 (TC 1.A.17) family.</text>
</comment>
<feature type="transmembrane region" description="Helical" evidence="8">
    <location>
        <begin position="971"/>
        <end position="990"/>
    </location>
</feature>
<evidence type="ECO:0000256" key="6">
    <source>
        <dbReference type="ARBA" id="ARBA00023136"/>
    </source>
</evidence>
<dbReference type="PANTHER" id="PTHR13018:SF5">
    <property type="entry name" value="RE44586P"/>
    <property type="match status" value="1"/>
</dbReference>
<keyword evidence="4 8" id="KW-0812">Transmembrane</keyword>
<keyword evidence="5 8" id="KW-1133">Transmembrane helix</keyword>
<keyword evidence="6 8" id="KW-0472">Membrane</keyword>
<feature type="domain" description="CSC1/OSCA1-like cytosolic" evidence="11">
    <location>
        <begin position="664"/>
        <end position="807"/>
    </location>
</feature>
<dbReference type="Pfam" id="PF14703">
    <property type="entry name" value="PHM7_cyt"/>
    <property type="match status" value="1"/>
</dbReference>
<evidence type="ECO:0008006" key="14">
    <source>
        <dbReference type="Google" id="ProtNLM"/>
    </source>
</evidence>
<dbReference type="InterPro" id="IPR032880">
    <property type="entry name" value="CSC1/OSCA1-like_N"/>
</dbReference>
<feature type="region of interest" description="Disordered" evidence="7">
    <location>
        <begin position="371"/>
        <end position="414"/>
    </location>
</feature>
<feature type="transmembrane region" description="Helical" evidence="8">
    <location>
        <begin position="1086"/>
        <end position="1107"/>
    </location>
</feature>
<evidence type="ECO:0000256" key="8">
    <source>
        <dbReference type="SAM" id="Phobius"/>
    </source>
</evidence>
<evidence type="ECO:0000256" key="4">
    <source>
        <dbReference type="ARBA" id="ARBA00022692"/>
    </source>
</evidence>
<feature type="region of interest" description="Disordered" evidence="7">
    <location>
        <begin position="573"/>
        <end position="606"/>
    </location>
</feature>
<evidence type="ECO:0000256" key="1">
    <source>
        <dbReference type="ARBA" id="ARBA00004141"/>
    </source>
</evidence>
<dbReference type="EMBL" id="CAUYUE010000008">
    <property type="protein sequence ID" value="CAK0783273.1"/>
    <property type="molecule type" value="Genomic_DNA"/>
</dbReference>
<evidence type="ECO:0000259" key="11">
    <source>
        <dbReference type="Pfam" id="PF14703"/>
    </source>
</evidence>
<dbReference type="InterPro" id="IPR003864">
    <property type="entry name" value="CSC1/OSCA1-like_7TM"/>
</dbReference>
<evidence type="ECO:0000313" key="12">
    <source>
        <dbReference type="EMBL" id="CAK0783273.1"/>
    </source>
</evidence>
<evidence type="ECO:0000256" key="5">
    <source>
        <dbReference type="ARBA" id="ARBA00022989"/>
    </source>
</evidence>
<evidence type="ECO:0000256" key="2">
    <source>
        <dbReference type="ARBA" id="ARBA00007779"/>
    </source>
</evidence>
<feature type="domain" description="CSC1/OSCA1-like 7TM region" evidence="9">
    <location>
        <begin position="867"/>
        <end position="1097"/>
    </location>
</feature>
<name>A0AAV1I7F0_9CHLO</name>
<dbReference type="InterPro" id="IPR045122">
    <property type="entry name" value="Csc1-like"/>
</dbReference>
<sequence>MSSNTTTSAVAKLTAPAPDDIFFYNNNISDNQLKTALWVSVTAGAICLFIFGVARKWIPTYKLRLVMPNVWIRPPPLPEGGIQQLWSWLYPVFATSDAELMRTAGLDCLMLCWTASLGIQIFLPLTILGMAVLLPINLFGGRVTYQGDVSQGSLLFQRLTLSNLQRGASTYWVACVFVYITTGYVCFLLLKYYQAYAILRQRYMTGGEAMINQWHERVCNAPKGGKGKGPQGECRKDGTRMWQAFRELVDVNAQLGHLADSVSGQWSGSDEVSLRHKYETPLSTAIMTRRTSFGQRQQQQEPLHETQSKGAGIARASAPAVMPAAPAGRQAKRGNAAASQGGSMEDVSLKSLAPQGSRGLDNAALRAHLTGSARRAAGTSGAASHIREDEQGIEEEEKQGSGLSSYMDESADEEQGVPARQAMSRGLQTMSEGGGRWNIARRRVMSRSAPAAAATWDASGQALPISRYETTFPNSAAAAQVQPWWAYEADSDGVEGRQLTGKPSVFFRKTVNAHTSCGEDVAVNAQQYAVLVMDVPDLRPAHARRHRHSWLTEGVKQIWGSAKRLLYPRVKHYRKKQKPGAEPDSKGLSSRQVADAETPKSSDHDTILQVKGSKVEMKKIGTGVDAMSPPKVGSDVEQGLGSMASLQAVSEEEWHEEVANLSPQELVEATFQRLFPGTFLYALPIWKHKAVDELLWKWDTAYGRLHAAEAAYEASGCQTRPAHHLKKWGCRGEVDSIDFWAARVRQLETAVECEQKKIMTGPSSSSYFAFFSTQKDAAFAAQTRIHPEDSHSFRVMEAPGPEEVNWQALWKPRWQRTLREAMVLPLIIIVMLVPLGLFTGTLAQATSAICGGSDTGRNSKLAVLRTSWYCEDGSLIRPLITSLLPSLLLTTWQSLIMPIALYCLAQMEGKWVSCSSLDRRIASLFFTWGVFNVFLGAMLGGSIFSKIRLIVSEPSAIPEILGSALTTSSNFFIDYVIIQAFAIAPFRLLFPYFGVITNLLQCCGLCKPRSSRDKVIAHSAMSVGYGREVGVIMLIYIMAFAYAACSPIILPFTLCYFTSVWVLWRYTVLYMTERCYESGGRVWDQVFNNVCWCLFICIFFTGCVFLANSAYIQACIMWVTLIPSLFKFNRYAKARYGEAVSHMPLETAHTAPDARVDPTVYTPPQLRQGAFGWYPEYGKPWENWWLPAYVV</sequence>
<evidence type="ECO:0000256" key="3">
    <source>
        <dbReference type="ARBA" id="ARBA00022448"/>
    </source>
</evidence>
<dbReference type="InterPro" id="IPR027815">
    <property type="entry name" value="CSC1/OSCA1-like_cyt"/>
</dbReference>
<accession>A0AAV1I7F0</accession>
<protein>
    <recommendedName>
        <fullName evidence="14">ERD4-related membrane protein</fullName>
    </recommendedName>
</protein>
<dbReference type="AlphaFoldDB" id="A0AAV1I7F0"/>
<evidence type="ECO:0000256" key="7">
    <source>
        <dbReference type="SAM" id="MobiDB-lite"/>
    </source>
</evidence>
<feature type="transmembrane region" description="Helical" evidence="8">
    <location>
        <begin position="35"/>
        <end position="54"/>
    </location>
</feature>
<feature type="transmembrane region" description="Helical" evidence="8">
    <location>
        <begin position="883"/>
        <end position="904"/>
    </location>
</feature>
<evidence type="ECO:0000313" key="13">
    <source>
        <dbReference type="Proteomes" id="UP001314263"/>
    </source>
</evidence>
<feature type="transmembrane region" description="Helical" evidence="8">
    <location>
        <begin position="1031"/>
        <end position="1064"/>
    </location>
</feature>
<evidence type="ECO:0000259" key="9">
    <source>
        <dbReference type="Pfam" id="PF02714"/>
    </source>
</evidence>
<feature type="compositionally biased region" description="Low complexity" evidence="7">
    <location>
        <begin position="371"/>
        <end position="384"/>
    </location>
</feature>
<gene>
    <name evidence="12" type="ORF">CVIRNUC_006472</name>
</gene>
<dbReference type="GO" id="GO:0005886">
    <property type="term" value="C:plasma membrane"/>
    <property type="evidence" value="ECO:0007669"/>
    <property type="project" value="TreeGrafter"/>
</dbReference>
<reference evidence="12 13" key="1">
    <citation type="submission" date="2023-10" db="EMBL/GenBank/DDBJ databases">
        <authorList>
            <person name="Maclean D."/>
            <person name="Macfadyen A."/>
        </authorList>
    </citation>
    <scope>NUCLEOTIDE SEQUENCE [LARGE SCALE GENOMIC DNA]</scope>
</reference>
<keyword evidence="13" id="KW-1185">Reference proteome</keyword>
<comment type="subcellular location">
    <subcellularLocation>
        <location evidence="1">Membrane</location>
        <topology evidence="1">Multi-pass membrane protein</topology>
    </subcellularLocation>
</comment>
<feature type="transmembrane region" description="Helical" evidence="8">
    <location>
        <begin position="171"/>
        <end position="193"/>
    </location>
</feature>
<comment type="caution">
    <text evidence="12">The sequence shown here is derived from an EMBL/GenBank/DDBJ whole genome shotgun (WGS) entry which is preliminary data.</text>
</comment>
<evidence type="ECO:0000259" key="10">
    <source>
        <dbReference type="Pfam" id="PF13967"/>
    </source>
</evidence>
<feature type="compositionally biased region" description="Polar residues" evidence="7">
    <location>
        <begin position="291"/>
        <end position="301"/>
    </location>
</feature>
<feature type="compositionally biased region" description="Basic and acidic residues" evidence="7">
    <location>
        <begin position="597"/>
        <end position="606"/>
    </location>
</feature>
<dbReference type="Proteomes" id="UP001314263">
    <property type="component" value="Unassembled WGS sequence"/>
</dbReference>
<organism evidence="12 13">
    <name type="scientific">Coccomyxa viridis</name>
    <dbReference type="NCBI Taxonomy" id="1274662"/>
    <lineage>
        <taxon>Eukaryota</taxon>
        <taxon>Viridiplantae</taxon>
        <taxon>Chlorophyta</taxon>
        <taxon>core chlorophytes</taxon>
        <taxon>Trebouxiophyceae</taxon>
        <taxon>Trebouxiophyceae incertae sedis</taxon>
        <taxon>Coccomyxaceae</taxon>
        <taxon>Coccomyxa</taxon>
    </lineage>
</organism>
<feature type="transmembrane region" description="Helical" evidence="8">
    <location>
        <begin position="821"/>
        <end position="838"/>
    </location>
</feature>
<dbReference type="Pfam" id="PF02714">
    <property type="entry name" value="RSN1_7TM"/>
    <property type="match status" value="1"/>
</dbReference>
<feature type="region of interest" description="Disordered" evidence="7">
    <location>
        <begin position="291"/>
        <end position="346"/>
    </location>
</feature>
<feature type="domain" description="CSC1/OSCA1-like N-terminal transmembrane" evidence="10">
    <location>
        <begin position="33"/>
        <end position="191"/>
    </location>
</feature>
<keyword evidence="3" id="KW-0813">Transport</keyword>